<comment type="subcellular location">
    <subcellularLocation>
        <location evidence="3 10">Secreted</location>
    </subcellularLocation>
</comment>
<dbReference type="SUPFAM" id="SSF51126">
    <property type="entry name" value="Pectin lyase-like"/>
    <property type="match status" value="1"/>
</dbReference>
<keyword evidence="6 10" id="KW-0732">Signal</keyword>
<protein>
    <recommendedName>
        <fullName evidence="10">Pectate lyase</fullName>
        <ecNumber evidence="10">4.2.2.2</ecNumber>
    </recommendedName>
</protein>
<dbReference type="Proteomes" id="UP001303889">
    <property type="component" value="Unassembled WGS sequence"/>
</dbReference>
<dbReference type="PANTHER" id="PTHR33407">
    <property type="entry name" value="PECTATE LYASE F-RELATED"/>
    <property type="match status" value="1"/>
</dbReference>
<keyword evidence="7 10" id="KW-0106">Calcium</keyword>
<accession>A0AAN6MH53</accession>
<evidence type="ECO:0000256" key="4">
    <source>
        <dbReference type="ARBA" id="ARBA00006463"/>
    </source>
</evidence>
<keyword evidence="12" id="KW-1185">Reference proteome</keyword>
<keyword evidence="5 10" id="KW-0964">Secreted</keyword>
<dbReference type="AlphaFoldDB" id="A0AAN6MH53"/>
<proteinExistence type="inferred from homology"/>
<evidence type="ECO:0000256" key="1">
    <source>
        <dbReference type="ARBA" id="ARBA00000695"/>
    </source>
</evidence>
<dbReference type="GO" id="GO:0030570">
    <property type="term" value="F:pectate lyase activity"/>
    <property type="evidence" value="ECO:0007669"/>
    <property type="project" value="UniProtKB-UniRule"/>
</dbReference>
<dbReference type="InterPro" id="IPR004898">
    <property type="entry name" value="Pectate_lyase_PlyH/PlyE-like"/>
</dbReference>
<evidence type="ECO:0000256" key="7">
    <source>
        <dbReference type="ARBA" id="ARBA00022837"/>
    </source>
</evidence>
<reference evidence="11" key="2">
    <citation type="submission" date="2023-05" db="EMBL/GenBank/DDBJ databases">
        <authorList>
            <consortium name="Lawrence Berkeley National Laboratory"/>
            <person name="Steindorff A."/>
            <person name="Hensen N."/>
            <person name="Bonometti L."/>
            <person name="Westerberg I."/>
            <person name="Brannstrom I.O."/>
            <person name="Guillou S."/>
            <person name="Cros-Aarteil S."/>
            <person name="Calhoun S."/>
            <person name="Haridas S."/>
            <person name="Kuo A."/>
            <person name="Mondo S."/>
            <person name="Pangilinan J."/>
            <person name="Riley R."/>
            <person name="Labutti K."/>
            <person name="Andreopoulos B."/>
            <person name="Lipzen A."/>
            <person name="Chen C."/>
            <person name="Yanf M."/>
            <person name="Daum C."/>
            <person name="Ng V."/>
            <person name="Clum A."/>
            <person name="Ohm R."/>
            <person name="Martin F."/>
            <person name="Silar P."/>
            <person name="Natvig D."/>
            <person name="Lalanne C."/>
            <person name="Gautier V."/>
            <person name="Ament-Velasquez S.L."/>
            <person name="Kruys A."/>
            <person name="Hutchinson M.I."/>
            <person name="Powell A.J."/>
            <person name="Barry K."/>
            <person name="Miller A.N."/>
            <person name="Grigoriev I.V."/>
            <person name="Debuchy R."/>
            <person name="Gladieux P."/>
            <person name="Thoren M.H."/>
            <person name="Johannesson H."/>
        </authorList>
    </citation>
    <scope>NUCLEOTIDE SEQUENCE</scope>
    <source>
        <strain evidence="11">CBS 103.79</strain>
    </source>
</reference>
<evidence type="ECO:0000313" key="12">
    <source>
        <dbReference type="Proteomes" id="UP001303889"/>
    </source>
</evidence>
<reference evidence="11" key="1">
    <citation type="journal article" date="2023" name="Mol. Phylogenet. Evol.">
        <title>Genome-scale phylogeny and comparative genomics of the fungal order Sordariales.</title>
        <authorList>
            <person name="Hensen N."/>
            <person name="Bonometti L."/>
            <person name="Westerberg I."/>
            <person name="Brannstrom I.O."/>
            <person name="Guillou S."/>
            <person name="Cros-Aarteil S."/>
            <person name="Calhoun S."/>
            <person name="Haridas S."/>
            <person name="Kuo A."/>
            <person name="Mondo S."/>
            <person name="Pangilinan J."/>
            <person name="Riley R."/>
            <person name="LaButti K."/>
            <person name="Andreopoulos B."/>
            <person name="Lipzen A."/>
            <person name="Chen C."/>
            <person name="Yan M."/>
            <person name="Daum C."/>
            <person name="Ng V."/>
            <person name="Clum A."/>
            <person name="Steindorff A."/>
            <person name="Ohm R.A."/>
            <person name="Martin F."/>
            <person name="Silar P."/>
            <person name="Natvig D.O."/>
            <person name="Lalanne C."/>
            <person name="Gautier V."/>
            <person name="Ament-Velasquez S.L."/>
            <person name="Kruys A."/>
            <person name="Hutchinson M.I."/>
            <person name="Powell A.J."/>
            <person name="Barry K."/>
            <person name="Miller A.N."/>
            <person name="Grigoriev I.V."/>
            <person name="Debuchy R."/>
            <person name="Gladieux P."/>
            <person name="Hiltunen Thoren M."/>
            <person name="Johannesson H."/>
        </authorList>
    </citation>
    <scope>NUCLEOTIDE SEQUENCE</scope>
    <source>
        <strain evidence="11">CBS 103.79</strain>
    </source>
</reference>
<feature type="chain" id="PRO_5042665785" description="Pectate lyase" evidence="10">
    <location>
        <begin position="18"/>
        <end position="257"/>
    </location>
</feature>
<evidence type="ECO:0000313" key="11">
    <source>
        <dbReference type="EMBL" id="KAK3899843.1"/>
    </source>
</evidence>
<comment type="catalytic activity">
    <reaction evidence="1 10">
        <text>Eliminative cleavage of (1-&gt;4)-alpha-D-galacturonan to give oligosaccharides with 4-deoxy-alpha-D-galact-4-enuronosyl groups at their non-reducing ends.</text>
        <dbReference type="EC" id="4.2.2.2"/>
    </reaction>
</comment>
<dbReference type="Pfam" id="PF03211">
    <property type="entry name" value="Pectate_lyase"/>
    <property type="match status" value="1"/>
</dbReference>
<evidence type="ECO:0000256" key="6">
    <source>
        <dbReference type="ARBA" id="ARBA00022729"/>
    </source>
</evidence>
<organism evidence="11 12">
    <name type="scientific">Staphylotrichum tortipilum</name>
    <dbReference type="NCBI Taxonomy" id="2831512"/>
    <lineage>
        <taxon>Eukaryota</taxon>
        <taxon>Fungi</taxon>
        <taxon>Dikarya</taxon>
        <taxon>Ascomycota</taxon>
        <taxon>Pezizomycotina</taxon>
        <taxon>Sordariomycetes</taxon>
        <taxon>Sordariomycetidae</taxon>
        <taxon>Sordariales</taxon>
        <taxon>Chaetomiaceae</taxon>
        <taxon>Staphylotrichum</taxon>
    </lineage>
</organism>
<dbReference type="EMBL" id="MU855733">
    <property type="protein sequence ID" value="KAK3899843.1"/>
    <property type="molecule type" value="Genomic_DNA"/>
</dbReference>
<dbReference type="EC" id="4.2.2.2" evidence="10"/>
<dbReference type="InterPro" id="IPR012334">
    <property type="entry name" value="Pectin_lyas_fold"/>
</dbReference>
<dbReference type="GO" id="GO:0005576">
    <property type="term" value="C:extracellular region"/>
    <property type="evidence" value="ECO:0007669"/>
    <property type="project" value="UniProtKB-SubCell"/>
</dbReference>
<evidence type="ECO:0000256" key="2">
    <source>
        <dbReference type="ARBA" id="ARBA00001913"/>
    </source>
</evidence>
<name>A0AAN6MH53_9PEZI</name>
<evidence type="ECO:0000256" key="10">
    <source>
        <dbReference type="RuleBase" id="RU367009"/>
    </source>
</evidence>
<keyword evidence="8 10" id="KW-0456">Lyase</keyword>
<feature type="signal peptide" evidence="10">
    <location>
        <begin position="1"/>
        <end position="17"/>
    </location>
</feature>
<dbReference type="PANTHER" id="PTHR33407:SF9">
    <property type="entry name" value="PECTATE LYASE F-RELATED"/>
    <property type="match status" value="1"/>
</dbReference>
<dbReference type="InterPro" id="IPR011050">
    <property type="entry name" value="Pectin_lyase_fold/virulence"/>
</dbReference>
<sequence length="257" mass="26781">MQFSVLAALVSAALVAGQTNTNLQTKFPTATKTTGLPAVKTIAAGTKFDGGMLQWDRKPSTCNQQTEGGDKDAVFILEDGATLSNVIIGPNNGEGIHCKGKCTLNNLLNSVFFHSWWTDVCEDAATFLQKSGTSYVNGGGARGASDKVLQHNGGGTVAVKNFLASNIGKLYRSCGNCKTQYQRHSTFTNIRVTDKSSVVAGVNANYGDTTSIKDSCVLKGGTCWLYTGNSSGKEPTKIGSGPSGTVCAVSAVKTSGC</sequence>
<dbReference type="GO" id="GO:0045490">
    <property type="term" value="P:pectin catabolic process"/>
    <property type="evidence" value="ECO:0007669"/>
    <property type="project" value="TreeGrafter"/>
</dbReference>
<comment type="caution">
    <text evidence="11">The sequence shown here is derived from an EMBL/GenBank/DDBJ whole genome shotgun (WGS) entry which is preliminary data.</text>
</comment>
<comment type="function">
    <text evidence="9 10">Pectinolytic enzyme consist of four classes of enzymes: pectin lyase, polygalacturonase, pectin methylesterase and rhamnogalacturonase. Among pectinolytic enzymes, pectin lyase is the most important in depolymerization of pectin, since it cleaves internal glycosidic bonds of highly methylated pectins. Favors pectate, the anion, over pectin, the methyl ester.</text>
</comment>
<comment type="similarity">
    <text evidence="4 10">Belongs to the polysaccharide lyase 3 family.</text>
</comment>
<gene>
    <name evidence="11" type="ORF">C8A05DRAFT_46188</name>
</gene>
<dbReference type="Gene3D" id="2.160.20.10">
    <property type="entry name" value="Single-stranded right-handed beta-helix, Pectin lyase-like"/>
    <property type="match status" value="1"/>
</dbReference>
<evidence type="ECO:0000256" key="9">
    <source>
        <dbReference type="ARBA" id="ARBA00025679"/>
    </source>
</evidence>
<evidence type="ECO:0000256" key="5">
    <source>
        <dbReference type="ARBA" id="ARBA00022525"/>
    </source>
</evidence>
<evidence type="ECO:0000256" key="8">
    <source>
        <dbReference type="ARBA" id="ARBA00023239"/>
    </source>
</evidence>
<comment type="cofactor">
    <cofactor evidence="2 10">
        <name>Ca(2+)</name>
        <dbReference type="ChEBI" id="CHEBI:29108"/>
    </cofactor>
</comment>
<evidence type="ECO:0000256" key="3">
    <source>
        <dbReference type="ARBA" id="ARBA00004613"/>
    </source>
</evidence>